<dbReference type="Proteomes" id="UP000663829">
    <property type="component" value="Unassembled WGS sequence"/>
</dbReference>
<evidence type="ECO:0000256" key="3">
    <source>
        <dbReference type="ARBA" id="ARBA00022741"/>
    </source>
</evidence>
<evidence type="ECO:0000313" key="10">
    <source>
        <dbReference type="Proteomes" id="UP000663829"/>
    </source>
</evidence>
<evidence type="ECO:0000313" key="8">
    <source>
        <dbReference type="EMBL" id="CAF0901175.1"/>
    </source>
</evidence>
<dbReference type="Proteomes" id="UP000681722">
    <property type="component" value="Unassembled WGS sequence"/>
</dbReference>
<dbReference type="GO" id="GO:0007094">
    <property type="term" value="P:mitotic spindle assembly checkpoint signaling"/>
    <property type="evidence" value="ECO:0007669"/>
    <property type="project" value="TreeGrafter"/>
</dbReference>
<evidence type="ECO:0000313" key="9">
    <source>
        <dbReference type="EMBL" id="CAF3683650.1"/>
    </source>
</evidence>
<protein>
    <recommendedName>
        <fullName evidence="7">Protein kinase domain-containing protein</fullName>
    </recommendedName>
</protein>
<dbReference type="SUPFAM" id="SSF56112">
    <property type="entry name" value="Protein kinase-like (PK-like)"/>
    <property type="match status" value="1"/>
</dbReference>
<dbReference type="GO" id="GO:0007059">
    <property type="term" value="P:chromosome segregation"/>
    <property type="evidence" value="ECO:0007669"/>
    <property type="project" value="TreeGrafter"/>
</dbReference>
<dbReference type="GO" id="GO:0004674">
    <property type="term" value="F:protein serine/threonine kinase activity"/>
    <property type="evidence" value="ECO:0007669"/>
    <property type="project" value="UniProtKB-KW"/>
</dbReference>
<comment type="caution">
    <text evidence="8">The sequence shown here is derived from an EMBL/GenBank/DDBJ whole genome shotgun (WGS) entry which is preliminary data.</text>
</comment>
<dbReference type="EMBL" id="CAJNOQ010001528">
    <property type="protein sequence ID" value="CAF0901175.1"/>
    <property type="molecule type" value="Genomic_DNA"/>
</dbReference>
<reference evidence="8" key="1">
    <citation type="submission" date="2021-02" db="EMBL/GenBank/DDBJ databases">
        <authorList>
            <person name="Nowell W R."/>
        </authorList>
    </citation>
    <scope>NUCLEOTIDE SEQUENCE</scope>
</reference>
<gene>
    <name evidence="8" type="ORF">GPM918_LOCUS8645</name>
    <name evidence="9" type="ORF">SRO942_LOCUS8645</name>
</gene>
<dbReference type="InterPro" id="IPR011009">
    <property type="entry name" value="Kinase-like_dom_sf"/>
</dbReference>
<dbReference type="EMBL" id="CAJOBC010001528">
    <property type="protein sequence ID" value="CAF3683650.1"/>
    <property type="molecule type" value="Genomic_DNA"/>
</dbReference>
<dbReference type="PANTHER" id="PTHR22974:SF21">
    <property type="entry name" value="DUAL SPECIFICITY PROTEIN KINASE TTK"/>
    <property type="match status" value="1"/>
</dbReference>
<dbReference type="GO" id="GO:0034501">
    <property type="term" value="P:protein localization to kinetochore"/>
    <property type="evidence" value="ECO:0007669"/>
    <property type="project" value="TreeGrafter"/>
</dbReference>
<dbReference type="InterPro" id="IPR017441">
    <property type="entry name" value="Protein_kinase_ATP_BS"/>
</dbReference>
<feature type="binding site" evidence="6">
    <location>
        <position position="44"/>
    </location>
    <ligand>
        <name>ATP</name>
        <dbReference type="ChEBI" id="CHEBI:30616"/>
    </ligand>
</feature>
<keyword evidence="5 6" id="KW-0067">ATP-binding</keyword>
<evidence type="ECO:0000256" key="4">
    <source>
        <dbReference type="ARBA" id="ARBA00022777"/>
    </source>
</evidence>
<feature type="domain" description="Protein kinase" evidence="7">
    <location>
        <begin position="15"/>
        <end position="289"/>
    </location>
</feature>
<dbReference type="GO" id="GO:0005524">
    <property type="term" value="F:ATP binding"/>
    <property type="evidence" value="ECO:0007669"/>
    <property type="project" value="UniProtKB-UniRule"/>
</dbReference>
<keyword evidence="4" id="KW-0418">Kinase</keyword>
<evidence type="ECO:0000256" key="1">
    <source>
        <dbReference type="ARBA" id="ARBA00022527"/>
    </source>
</evidence>
<evidence type="ECO:0000259" key="7">
    <source>
        <dbReference type="PROSITE" id="PS50011"/>
    </source>
</evidence>
<keyword evidence="2" id="KW-0808">Transferase</keyword>
<dbReference type="InterPro" id="IPR000719">
    <property type="entry name" value="Prot_kinase_dom"/>
</dbReference>
<dbReference type="GO" id="GO:0000776">
    <property type="term" value="C:kinetochore"/>
    <property type="evidence" value="ECO:0007669"/>
    <property type="project" value="TreeGrafter"/>
</dbReference>
<dbReference type="AlphaFoldDB" id="A0A813ZLT0"/>
<keyword evidence="1" id="KW-0723">Serine/threonine-protein kinase</keyword>
<dbReference type="GO" id="GO:0033316">
    <property type="term" value="P:meiotic spindle assembly checkpoint signaling"/>
    <property type="evidence" value="ECO:0007669"/>
    <property type="project" value="TreeGrafter"/>
</dbReference>
<dbReference type="GO" id="GO:0005634">
    <property type="term" value="C:nucleus"/>
    <property type="evidence" value="ECO:0007669"/>
    <property type="project" value="TreeGrafter"/>
</dbReference>
<sequence length="296" mass="33697">MAAGARRITIHGVPYRLDDEIGYGLHSFVYSARDLSTGQNVAIKIIQFGHRALARATTDSRRQSFWKELDLLLHLQPLNPYVIRVLNWDYREAVGFIVMERGDTFRDTLIETNGSGALLPLPLVKRFWSQMVEAIYYLHRIGIVHADVKPENFIQVGPDGTSLRLIDMGISFRLPPFITSRLKTAAGTPDYVAPELINARFNLGSRSKFGYKSDIWSLGVILYEMAFGERPLQYLGDNSNKISFLGKMRRDLQIPPHPDPLLRNVLRKCLRFNPRRRPTAEMLMGHPYLTSGLAQT</sequence>
<keyword evidence="10" id="KW-1185">Reference proteome</keyword>
<evidence type="ECO:0000256" key="6">
    <source>
        <dbReference type="PROSITE-ProRule" id="PRU10141"/>
    </source>
</evidence>
<evidence type="ECO:0000256" key="5">
    <source>
        <dbReference type="ARBA" id="ARBA00022840"/>
    </source>
</evidence>
<organism evidence="8 10">
    <name type="scientific">Didymodactylos carnosus</name>
    <dbReference type="NCBI Taxonomy" id="1234261"/>
    <lineage>
        <taxon>Eukaryota</taxon>
        <taxon>Metazoa</taxon>
        <taxon>Spiralia</taxon>
        <taxon>Gnathifera</taxon>
        <taxon>Rotifera</taxon>
        <taxon>Eurotatoria</taxon>
        <taxon>Bdelloidea</taxon>
        <taxon>Philodinida</taxon>
        <taxon>Philodinidae</taxon>
        <taxon>Didymodactylos</taxon>
    </lineage>
</organism>
<dbReference type="PROSITE" id="PS50011">
    <property type="entry name" value="PROTEIN_KINASE_DOM"/>
    <property type="match status" value="1"/>
</dbReference>
<dbReference type="PANTHER" id="PTHR22974">
    <property type="entry name" value="MIXED LINEAGE PROTEIN KINASE"/>
    <property type="match status" value="1"/>
</dbReference>
<dbReference type="PROSITE" id="PS00107">
    <property type="entry name" value="PROTEIN_KINASE_ATP"/>
    <property type="match status" value="1"/>
</dbReference>
<dbReference type="Pfam" id="PF00069">
    <property type="entry name" value="Pkinase"/>
    <property type="match status" value="1"/>
</dbReference>
<dbReference type="Gene3D" id="1.10.510.10">
    <property type="entry name" value="Transferase(Phosphotransferase) domain 1"/>
    <property type="match status" value="1"/>
</dbReference>
<evidence type="ECO:0000256" key="2">
    <source>
        <dbReference type="ARBA" id="ARBA00022679"/>
    </source>
</evidence>
<dbReference type="GO" id="GO:0004712">
    <property type="term" value="F:protein serine/threonine/tyrosine kinase activity"/>
    <property type="evidence" value="ECO:0007669"/>
    <property type="project" value="TreeGrafter"/>
</dbReference>
<name>A0A813ZLT0_9BILA</name>
<keyword evidence="3 6" id="KW-0547">Nucleotide-binding</keyword>
<proteinExistence type="predicted"/>
<dbReference type="SMART" id="SM00220">
    <property type="entry name" value="S_TKc"/>
    <property type="match status" value="1"/>
</dbReference>
<accession>A0A813ZLT0</accession>
<dbReference type="OrthoDB" id="20524at2759"/>